<sequence>MSEKIDHYRIGAKIRAMRTAKGLGLIQLGAHTGLSAGMLSKIETGQVVPTLPTLMRIALVFGVGLEHFFTPPVDPILEIVRKEDRLSLPNPPEGPPAYHFESLDFPVAERPIESYLAEFRPGAPASPTHLHAGVELIFVISGTLALFIHDSEKLLGAGDSMYFESDYDHSYACIGQEPTRVLVVVSSAQV</sequence>
<evidence type="ECO:0000256" key="1">
    <source>
        <dbReference type="ARBA" id="ARBA00023125"/>
    </source>
</evidence>
<dbReference type="SUPFAM" id="SSF51182">
    <property type="entry name" value="RmlC-like cupins"/>
    <property type="match status" value="1"/>
</dbReference>
<dbReference type="InterPro" id="IPR050807">
    <property type="entry name" value="TransReg_Diox_bact_type"/>
</dbReference>
<keyword evidence="1" id="KW-0238">DNA-binding</keyword>
<dbReference type="PANTHER" id="PTHR46797:SF19">
    <property type="entry name" value="BLL2473 PROTEIN"/>
    <property type="match status" value="1"/>
</dbReference>
<dbReference type="Gene3D" id="1.10.260.40">
    <property type="entry name" value="lambda repressor-like DNA-binding domains"/>
    <property type="match status" value="1"/>
</dbReference>
<dbReference type="InterPro" id="IPR010982">
    <property type="entry name" value="Lambda_DNA-bd_dom_sf"/>
</dbReference>
<dbReference type="Pfam" id="PF01381">
    <property type="entry name" value="HTH_3"/>
    <property type="match status" value="1"/>
</dbReference>
<dbReference type="PROSITE" id="PS50943">
    <property type="entry name" value="HTH_CROC1"/>
    <property type="match status" value="1"/>
</dbReference>
<dbReference type="CDD" id="cd02209">
    <property type="entry name" value="cupin_XRE_C"/>
    <property type="match status" value="1"/>
</dbReference>
<dbReference type="RefSeq" id="WP_263735421.1">
    <property type="nucleotide sequence ID" value="NZ_JAOWKY010000004.1"/>
</dbReference>
<dbReference type="InterPro" id="IPR013096">
    <property type="entry name" value="Cupin_2"/>
</dbReference>
<dbReference type="EMBL" id="JAOWKY010000004">
    <property type="protein sequence ID" value="MCV2869743.1"/>
    <property type="molecule type" value="Genomic_DNA"/>
</dbReference>
<dbReference type="Gene3D" id="2.60.120.10">
    <property type="entry name" value="Jelly Rolls"/>
    <property type="match status" value="1"/>
</dbReference>
<proteinExistence type="predicted"/>
<feature type="domain" description="HTH cro/C1-type" evidence="2">
    <location>
        <begin position="14"/>
        <end position="68"/>
    </location>
</feature>
<reference evidence="3 4" key="1">
    <citation type="submission" date="2022-10" db="EMBL/GenBank/DDBJ databases">
        <title>Defluviimonas sp. nov., isolated from ocean surface water.</title>
        <authorList>
            <person name="He W."/>
            <person name="Wang L."/>
            <person name="Zhang D.-F."/>
        </authorList>
    </citation>
    <scope>NUCLEOTIDE SEQUENCE [LARGE SCALE GENOMIC DNA]</scope>
    <source>
        <strain evidence="3 4">WL0002</strain>
    </source>
</reference>
<dbReference type="Pfam" id="PF07883">
    <property type="entry name" value="Cupin_2"/>
    <property type="match status" value="1"/>
</dbReference>
<comment type="caution">
    <text evidence="3">The sequence shown here is derived from an EMBL/GenBank/DDBJ whole genome shotgun (WGS) entry which is preliminary data.</text>
</comment>
<keyword evidence="4" id="KW-1185">Reference proteome</keyword>
<dbReference type="InterPro" id="IPR014710">
    <property type="entry name" value="RmlC-like_jellyroll"/>
</dbReference>
<dbReference type="SUPFAM" id="SSF47413">
    <property type="entry name" value="lambda repressor-like DNA-binding domains"/>
    <property type="match status" value="1"/>
</dbReference>
<protein>
    <submittedName>
        <fullName evidence="3">XRE family transcriptional regulator</fullName>
    </submittedName>
</protein>
<dbReference type="InterPro" id="IPR011051">
    <property type="entry name" value="RmlC_Cupin_sf"/>
</dbReference>
<name>A0ABT2ZF28_9RHOB</name>
<accession>A0ABT2ZF28</accession>
<dbReference type="Proteomes" id="UP001652542">
    <property type="component" value="Unassembled WGS sequence"/>
</dbReference>
<dbReference type="PANTHER" id="PTHR46797">
    <property type="entry name" value="HTH-TYPE TRANSCRIPTIONAL REGULATOR"/>
    <property type="match status" value="1"/>
</dbReference>
<gene>
    <name evidence="3" type="ORF">OEW28_14000</name>
</gene>
<dbReference type="SMART" id="SM00530">
    <property type="entry name" value="HTH_XRE"/>
    <property type="match status" value="1"/>
</dbReference>
<organism evidence="3 4">
    <name type="scientific">Albidovulum marisflavi</name>
    <dbReference type="NCBI Taxonomy" id="2984159"/>
    <lineage>
        <taxon>Bacteria</taxon>
        <taxon>Pseudomonadati</taxon>
        <taxon>Pseudomonadota</taxon>
        <taxon>Alphaproteobacteria</taxon>
        <taxon>Rhodobacterales</taxon>
        <taxon>Paracoccaceae</taxon>
        <taxon>Albidovulum</taxon>
    </lineage>
</organism>
<evidence type="ECO:0000313" key="3">
    <source>
        <dbReference type="EMBL" id="MCV2869743.1"/>
    </source>
</evidence>
<evidence type="ECO:0000313" key="4">
    <source>
        <dbReference type="Proteomes" id="UP001652542"/>
    </source>
</evidence>
<evidence type="ECO:0000259" key="2">
    <source>
        <dbReference type="PROSITE" id="PS50943"/>
    </source>
</evidence>
<dbReference type="InterPro" id="IPR001387">
    <property type="entry name" value="Cro/C1-type_HTH"/>
</dbReference>
<dbReference type="CDD" id="cd00093">
    <property type="entry name" value="HTH_XRE"/>
    <property type="match status" value="1"/>
</dbReference>